<gene>
    <name evidence="1" type="ORF">MRB53_006601</name>
</gene>
<evidence type="ECO:0000313" key="1">
    <source>
        <dbReference type="EMBL" id="KAJ8644853.1"/>
    </source>
</evidence>
<evidence type="ECO:0000313" key="2">
    <source>
        <dbReference type="Proteomes" id="UP001234297"/>
    </source>
</evidence>
<protein>
    <submittedName>
        <fullName evidence="1">Uncharacterized protein</fullName>
    </submittedName>
</protein>
<dbReference type="EMBL" id="CM056810">
    <property type="protein sequence ID" value="KAJ8644853.1"/>
    <property type="molecule type" value="Genomic_DNA"/>
</dbReference>
<name>A0ACC2MH51_PERAE</name>
<accession>A0ACC2MH51</accession>
<comment type="caution">
    <text evidence="1">The sequence shown here is derived from an EMBL/GenBank/DDBJ whole genome shotgun (WGS) entry which is preliminary data.</text>
</comment>
<keyword evidence="2" id="KW-1185">Reference proteome</keyword>
<organism evidence="1 2">
    <name type="scientific">Persea americana</name>
    <name type="common">Avocado</name>
    <dbReference type="NCBI Taxonomy" id="3435"/>
    <lineage>
        <taxon>Eukaryota</taxon>
        <taxon>Viridiplantae</taxon>
        <taxon>Streptophyta</taxon>
        <taxon>Embryophyta</taxon>
        <taxon>Tracheophyta</taxon>
        <taxon>Spermatophyta</taxon>
        <taxon>Magnoliopsida</taxon>
        <taxon>Magnoliidae</taxon>
        <taxon>Laurales</taxon>
        <taxon>Lauraceae</taxon>
        <taxon>Persea</taxon>
    </lineage>
</organism>
<sequence>MEESIPSRLGKRLWRIARMVYYMVLKGIISKRKLMVDLHLTMKRGKIAGKKAITTLLYHHHHHHHYPTFICTSNDCHVSSLAPREYEFSCSNSPAYPSSSLPFHFSKRKNNRYDGKSVSALQNSLEMLRTDISEESLVSPGPGFGQSPGPPVRKLRITDSPFPVADADEDCRVDREAEDFIWRFYEQLRLQKRMDALEASFYEERMINGSD</sequence>
<dbReference type="Proteomes" id="UP001234297">
    <property type="component" value="Chromosome 2"/>
</dbReference>
<reference evidence="1 2" key="1">
    <citation type="journal article" date="2022" name="Hortic Res">
        <title>A haplotype resolved chromosomal level avocado genome allows analysis of novel avocado genes.</title>
        <authorList>
            <person name="Nath O."/>
            <person name="Fletcher S.J."/>
            <person name="Hayward A."/>
            <person name="Shaw L.M."/>
            <person name="Masouleh A.K."/>
            <person name="Furtado A."/>
            <person name="Henry R.J."/>
            <person name="Mitter N."/>
        </authorList>
    </citation>
    <scope>NUCLEOTIDE SEQUENCE [LARGE SCALE GENOMIC DNA]</scope>
    <source>
        <strain evidence="2">cv. Hass</strain>
    </source>
</reference>
<proteinExistence type="predicted"/>